<feature type="binding site" evidence="1">
    <location>
        <position position="822"/>
    </location>
    <ligand>
        <name>Mg(2+)</name>
        <dbReference type="ChEBI" id="CHEBI:18420"/>
        <label>1</label>
    </ligand>
</feature>
<feature type="binding site" evidence="1">
    <location>
        <position position="476"/>
    </location>
    <ligand>
        <name>Mg(2+)</name>
        <dbReference type="ChEBI" id="CHEBI:18420"/>
        <label>1</label>
    </ligand>
</feature>
<feature type="binding site" evidence="1">
    <location>
        <position position="478"/>
    </location>
    <ligand>
        <name>Mg(2+)</name>
        <dbReference type="ChEBI" id="CHEBI:18420"/>
        <label>1</label>
    </ligand>
</feature>
<keyword evidence="4" id="KW-1185">Reference proteome</keyword>
<dbReference type="GO" id="GO:0046872">
    <property type="term" value="F:metal ion binding"/>
    <property type="evidence" value="ECO:0007669"/>
    <property type="project" value="UniProtKB-KW"/>
</dbReference>
<protein>
    <submittedName>
        <fullName evidence="3">Ceramide phosphoethanolamine synthase</fullName>
    </submittedName>
</protein>
<dbReference type="InterPro" id="IPR043130">
    <property type="entry name" value="CDP-OH_PTrfase_TM_dom"/>
</dbReference>
<dbReference type="InterPro" id="IPR036705">
    <property type="entry name" value="Ribosyl_crysJ1_sf"/>
</dbReference>
<evidence type="ECO:0000313" key="3">
    <source>
        <dbReference type="EMBL" id="OXA62923.1"/>
    </source>
</evidence>
<dbReference type="AlphaFoldDB" id="A0A226EZB7"/>
<evidence type="ECO:0000256" key="2">
    <source>
        <dbReference type="SAM" id="Phobius"/>
    </source>
</evidence>
<dbReference type="PANTHER" id="PTHR16222:SF28">
    <property type="entry name" value="ADP-RIBOSYLGLYCOHYDROLASE"/>
    <property type="match status" value="1"/>
</dbReference>
<keyword evidence="1" id="KW-0479">Metal-binding</keyword>
<evidence type="ECO:0000313" key="4">
    <source>
        <dbReference type="Proteomes" id="UP000198287"/>
    </source>
</evidence>
<comment type="cofactor">
    <cofactor evidence="1">
        <name>Mg(2+)</name>
        <dbReference type="ChEBI" id="CHEBI:18420"/>
    </cofactor>
    <text evidence="1">Binds 2 magnesium ions per subunit.</text>
</comment>
<feature type="binding site" evidence="1">
    <location>
        <position position="819"/>
    </location>
    <ligand>
        <name>Mg(2+)</name>
        <dbReference type="ChEBI" id="CHEBI:18420"/>
        <label>1</label>
    </ligand>
</feature>
<feature type="transmembrane region" description="Helical" evidence="2">
    <location>
        <begin position="302"/>
        <end position="321"/>
    </location>
</feature>
<name>A0A226EZB7_FOLCA</name>
<dbReference type="OrthoDB" id="67933at2759"/>
<accession>A0A226EZB7</accession>
<dbReference type="PANTHER" id="PTHR16222">
    <property type="entry name" value="ADP-RIBOSYLGLYCOHYDROLASE"/>
    <property type="match status" value="1"/>
</dbReference>
<dbReference type="Pfam" id="PF03747">
    <property type="entry name" value="ADP_ribosyl_GH"/>
    <property type="match status" value="2"/>
</dbReference>
<reference evidence="3 4" key="1">
    <citation type="submission" date="2015-12" db="EMBL/GenBank/DDBJ databases">
        <title>The genome of Folsomia candida.</title>
        <authorList>
            <person name="Faddeeva A."/>
            <person name="Derks M.F."/>
            <person name="Anvar Y."/>
            <person name="Smit S."/>
            <person name="Van Straalen N."/>
            <person name="Roelofs D."/>
        </authorList>
    </citation>
    <scope>NUCLEOTIDE SEQUENCE [LARGE SCALE GENOMIC DNA]</scope>
    <source>
        <strain evidence="3 4">VU population</strain>
        <tissue evidence="3">Whole body</tissue>
    </source>
</reference>
<keyword evidence="2" id="KW-0812">Transmembrane</keyword>
<dbReference type="EMBL" id="LNIX01000001">
    <property type="protein sequence ID" value="OXA62923.1"/>
    <property type="molecule type" value="Genomic_DNA"/>
</dbReference>
<feature type="binding site" evidence="1">
    <location>
        <position position="477"/>
    </location>
    <ligand>
        <name>Mg(2+)</name>
        <dbReference type="ChEBI" id="CHEBI:18420"/>
        <label>1</label>
    </ligand>
</feature>
<dbReference type="InterPro" id="IPR050792">
    <property type="entry name" value="ADP-ribosylglycohydrolase"/>
</dbReference>
<keyword evidence="1" id="KW-0460">Magnesium</keyword>
<dbReference type="Proteomes" id="UP000198287">
    <property type="component" value="Unassembled WGS sequence"/>
</dbReference>
<dbReference type="Gene3D" id="1.20.120.1760">
    <property type="match status" value="1"/>
</dbReference>
<organism evidence="3 4">
    <name type="scientific">Folsomia candida</name>
    <name type="common">Springtail</name>
    <dbReference type="NCBI Taxonomy" id="158441"/>
    <lineage>
        <taxon>Eukaryota</taxon>
        <taxon>Metazoa</taxon>
        <taxon>Ecdysozoa</taxon>
        <taxon>Arthropoda</taxon>
        <taxon>Hexapoda</taxon>
        <taxon>Collembola</taxon>
        <taxon>Entomobryomorpha</taxon>
        <taxon>Isotomoidea</taxon>
        <taxon>Isotomidae</taxon>
        <taxon>Proisotominae</taxon>
        <taxon>Folsomia</taxon>
    </lineage>
</organism>
<feature type="transmembrane region" description="Helical" evidence="2">
    <location>
        <begin position="28"/>
        <end position="51"/>
    </location>
</feature>
<keyword evidence="2" id="KW-1133">Transmembrane helix</keyword>
<comment type="caution">
    <text evidence="3">The sequence shown here is derived from an EMBL/GenBank/DDBJ whole genome shotgun (WGS) entry which is preliminary data.</text>
</comment>
<dbReference type="InterPro" id="IPR005502">
    <property type="entry name" value="Ribosyl_crysJ1"/>
</dbReference>
<sequence length="872" mass="99844">MESWSKRIASQNKLIDIINLFQNNRLRIFPLVICLFLSIFALLDLYLWYFVTSSLNGSTLPLSLNSSDHPCYFSPFCTINVKYLMVDPPDFYVHNTISSLFVAWADLPNSFLSMTPNMISIFHVFVALMACKLISNDSLTMRRIGVLIFQFRNLLDAMDGFTARERRKTVAQALMNQIMLNQTLTGGQDENIDHRFPYTSGVLMDQVEEYRSSERWGYWMDGICDALGGIFLYLACYFYLQRHPIRRRSFFYTTIPLVVSPKDVPSYASKNKKNKQMKIGIRSAIYLSKLIIRFVHRPGFLAIIYGFQSLFGSIAWNRFIFGYTKLLETNPDNLPSHSENQVKANLIKSPVMWVVLLVWRYVNPHTWMELLLLAVFFDKIGEFVDALKVRGFLIVFTLFQCPSKMDHTRVNVVSDFIKGVIFGAALGDAVGLATEFMNKDKIRILYGVGPIKFGKSEGHAFWRDFHRRRWHDNDFTDDTDQLLLILQCLLHSNGILIPQHFAYRLKEWVEIGFPELDKVAAGIGLTVGSTLRHPDFLSNPSKAAFQIWEQYDRNMAANGAVMRTSGIGIPYFWSEEKVVTNAINCAKVTHADPRCVFSSVVATVIISRMLSRSSYNDEKLNVSEFKDLFRTLMESGCTDDNKEHDAVPSIEPKPIIKQEPVKTSLISKLKTMFTGNKDPRLQHKFPQNWPLHKEPDNSRMNNEPINNVTSATDNFGCDPDLVQLINDVVEDYRFLLRESTPLSTEEKGIEWEGDMEKYCLNMSSKKLKDFELDEPKSIGYTFKCLGSALFCFSRKIPDNFTHGDFFTQVITDLTLEGGDADTNCAVAGAFLGVRMGYSGLPKNWKKEVRNFDFLDGICNDLHNMMIQLKQET</sequence>
<proteinExistence type="predicted"/>
<feature type="transmembrane region" description="Helical" evidence="2">
    <location>
        <begin position="216"/>
        <end position="240"/>
    </location>
</feature>
<keyword evidence="2" id="KW-0472">Membrane</keyword>
<dbReference type="Gene3D" id="1.10.4080.10">
    <property type="entry name" value="ADP-ribosylation/Crystallin J1"/>
    <property type="match status" value="2"/>
</dbReference>
<feature type="binding site" evidence="1">
    <location>
        <position position="821"/>
    </location>
    <ligand>
        <name>Mg(2+)</name>
        <dbReference type="ChEBI" id="CHEBI:18420"/>
        <label>1</label>
    </ligand>
</feature>
<gene>
    <name evidence="3" type="ORF">Fcan01_01365</name>
</gene>
<evidence type="ECO:0000256" key="1">
    <source>
        <dbReference type="PIRSR" id="PIRSR605502-1"/>
    </source>
</evidence>
<dbReference type="SUPFAM" id="SSF101478">
    <property type="entry name" value="ADP-ribosylglycohydrolase"/>
    <property type="match status" value="2"/>
</dbReference>
<dbReference type="STRING" id="158441.A0A226EZB7"/>